<dbReference type="Proteomes" id="UP001150581">
    <property type="component" value="Unassembled WGS sequence"/>
</dbReference>
<evidence type="ECO:0000313" key="1">
    <source>
        <dbReference type="EMBL" id="KAJ1899417.1"/>
    </source>
</evidence>
<keyword evidence="2" id="KW-1185">Reference proteome</keyword>
<protein>
    <submittedName>
        <fullName evidence="1">Uncharacterized protein</fullName>
    </submittedName>
</protein>
<dbReference type="EMBL" id="JANBPG010000154">
    <property type="protein sequence ID" value="KAJ1899417.1"/>
    <property type="molecule type" value="Genomic_DNA"/>
</dbReference>
<organism evidence="1 2">
    <name type="scientific">Kickxella alabastrina</name>
    <dbReference type="NCBI Taxonomy" id="61397"/>
    <lineage>
        <taxon>Eukaryota</taxon>
        <taxon>Fungi</taxon>
        <taxon>Fungi incertae sedis</taxon>
        <taxon>Zoopagomycota</taxon>
        <taxon>Kickxellomycotina</taxon>
        <taxon>Kickxellomycetes</taxon>
        <taxon>Kickxellales</taxon>
        <taxon>Kickxellaceae</taxon>
        <taxon>Kickxella</taxon>
    </lineage>
</organism>
<name>A0ACC1IRB1_9FUNG</name>
<comment type="caution">
    <text evidence="1">The sequence shown here is derived from an EMBL/GenBank/DDBJ whole genome shotgun (WGS) entry which is preliminary data.</text>
</comment>
<accession>A0ACC1IRB1</accession>
<proteinExistence type="predicted"/>
<sequence>MNIGPPLQANDITNGSNNSKEIEAASQQLTRKQAGAVGATTSAVRGILLQPLYLWYRTPLKLFRPLRVDYLATARALLPQEVLSRRVSLRGSTLGMIANAVKQRGWSFLPRYVIQPMLANWVVGFTLFTTYTATLPAAYARASRQYSISSSEPLPWRPPFIAGAIAGLAQSVVATPLDSLRIRFEVEDMVNGRYHSWWGFVKSQLSDAGWKGLYRGLKLTMAKDVAGYAGFFGLFELIKNETIDLYRDLVQVACTADIIKSNADISRLTRARVAELRGLLDREPERIEGQGWIIRNHVVVLPVLLLPPVLGKPACILFAGAIAAVAYQAVDYPLEQFRALLYSEVASGEMMQQTVARRFPYNNSGSNGIEKALPNTRPQGRILAQVTPYRAAWKSLVDTAVREYPHPVQSSTYKTILAMRYLYRGWLGVSLRSIPAASAGLVIYEMLKSSL</sequence>
<gene>
    <name evidence="1" type="ORF">LPJ66_002121</name>
</gene>
<evidence type="ECO:0000313" key="2">
    <source>
        <dbReference type="Proteomes" id="UP001150581"/>
    </source>
</evidence>
<reference evidence="1" key="1">
    <citation type="submission" date="2022-07" db="EMBL/GenBank/DDBJ databases">
        <title>Phylogenomic reconstructions and comparative analyses of Kickxellomycotina fungi.</title>
        <authorList>
            <person name="Reynolds N.K."/>
            <person name="Stajich J.E."/>
            <person name="Barry K."/>
            <person name="Grigoriev I.V."/>
            <person name="Crous P."/>
            <person name="Smith M.E."/>
        </authorList>
    </citation>
    <scope>NUCLEOTIDE SEQUENCE</scope>
    <source>
        <strain evidence="1">Benny 63K</strain>
    </source>
</reference>